<evidence type="ECO:0000256" key="1">
    <source>
        <dbReference type="ARBA" id="ARBA00009995"/>
    </source>
</evidence>
<dbReference type="PANTHER" id="PTHR48047:SF5">
    <property type="entry name" value="FLAVONOL 7-O-RHAMNOSYLTRANSFERASE"/>
    <property type="match status" value="1"/>
</dbReference>
<dbReference type="Pfam" id="PF00201">
    <property type="entry name" value="UDPGT"/>
    <property type="match status" value="1"/>
</dbReference>
<evidence type="ECO:0000313" key="4">
    <source>
        <dbReference type="Proteomes" id="UP001202328"/>
    </source>
</evidence>
<dbReference type="PANTHER" id="PTHR48047">
    <property type="entry name" value="GLYCOSYLTRANSFERASE"/>
    <property type="match status" value="1"/>
</dbReference>
<dbReference type="FunFam" id="3.40.50.2000:FF:000056">
    <property type="entry name" value="Glycosyltransferase"/>
    <property type="match status" value="1"/>
</dbReference>
<dbReference type="AlphaFoldDB" id="A0AAD4S718"/>
<dbReference type="EMBL" id="JAJJMB010013076">
    <property type="protein sequence ID" value="KAI3871181.1"/>
    <property type="molecule type" value="Genomic_DNA"/>
</dbReference>
<accession>A0AAD4S718</accession>
<dbReference type="CDD" id="cd03784">
    <property type="entry name" value="GT1_Gtf-like"/>
    <property type="match status" value="1"/>
</dbReference>
<dbReference type="Gene3D" id="3.40.50.2000">
    <property type="entry name" value="Glycogen Phosphorylase B"/>
    <property type="match status" value="2"/>
</dbReference>
<gene>
    <name evidence="3" type="ORF">MKW98_015081</name>
</gene>
<reference evidence="3" key="1">
    <citation type="submission" date="2022-04" db="EMBL/GenBank/DDBJ databases">
        <title>A functionally conserved STORR gene fusion in Papaver species that diverged 16.8 million years ago.</title>
        <authorList>
            <person name="Catania T."/>
        </authorList>
    </citation>
    <scope>NUCLEOTIDE SEQUENCE</scope>
    <source>
        <strain evidence="3">S-188037</strain>
    </source>
</reference>
<comment type="caution">
    <text evidence="3">The sequence shown here is derived from an EMBL/GenBank/DDBJ whole genome shotgun (WGS) entry which is preliminary data.</text>
</comment>
<evidence type="ECO:0008006" key="5">
    <source>
        <dbReference type="Google" id="ProtNLM"/>
    </source>
</evidence>
<sequence length="511" mass="56713">MSDNACKTNLGTHILVFPFPAQGHILPLLDLTHQLALRGLIITILVTPKNLSFVKPLLARHPSCIKTLVLPFPTAIQSFSSAPSLPPGIENLKDLPSSYIPAFLHALAKLNEPLLQWFESQIRYSSSPPVAILSDLWTQDLAVRLNIVRVAFFPMSAHNLSVVNYFLSNLPTREDCKDPNHLFTAYGVPNSPVFPIYQIYPSHHLYADASPLWKIFQHNNSLNKASWGIVLNSFSELEEPFLNHLRENYGNHGRVWGVGPLLPPIDHHRKDSSAESRNRGRPSSTCIEQVMSWLDSCAENQQSVLYVCFGSQIVLNRKQIEALSVGLEQSGVKFIWGVKEISSSLTDHEDIEKSVLPTGFEDRVAGQGLVIKGWAPQVAILSHQAVNTFLTHCGWNSVLEGLVAGVQLLLWPMINDHFMTAKLLETDLGLAVKICEGADTVPNSTELARVIAESVPQGDQEGKSRPQMIRAMEMGKMGLEAVKGGGRSFKNLDELVLELKKFNVKRTIYSL</sequence>
<dbReference type="InterPro" id="IPR002213">
    <property type="entry name" value="UDP_glucos_trans"/>
</dbReference>
<dbReference type="SUPFAM" id="SSF53756">
    <property type="entry name" value="UDP-Glycosyltransferase/glycogen phosphorylase"/>
    <property type="match status" value="1"/>
</dbReference>
<organism evidence="3 4">
    <name type="scientific">Papaver atlanticum</name>
    <dbReference type="NCBI Taxonomy" id="357466"/>
    <lineage>
        <taxon>Eukaryota</taxon>
        <taxon>Viridiplantae</taxon>
        <taxon>Streptophyta</taxon>
        <taxon>Embryophyta</taxon>
        <taxon>Tracheophyta</taxon>
        <taxon>Spermatophyta</taxon>
        <taxon>Magnoliopsida</taxon>
        <taxon>Ranunculales</taxon>
        <taxon>Papaveraceae</taxon>
        <taxon>Papaveroideae</taxon>
        <taxon>Papaver</taxon>
    </lineage>
</organism>
<evidence type="ECO:0000256" key="2">
    <source>
        <dbReference type="ARBA" id="ARBA00022679"/>
    </source>
</evidence>
<keyword evidence="2" id="KW-0808">Transferase</keyword>
<comment type="similarity">
    <text evidence="1">Belongs to the UDP-glycosyltransferase family.</text>
</comment>
<evidence type="ECO:0000313" key="3">
    <source>
        <dbReference type="EMBL" id="KAI3871181.1"/>
    </source>
</evidence>
<protein>
    <recommendedName>
        <fullName evidence="5">Glycosyltransferase</fullName>
    </recommendedName>
</protein>
<keyword evidence="4" id="KW-1185">Reference proteome</keyword>
<dbReference type="Proteomes" id="UP001202328">
    <property type="component" value="Unassembled WGS sequence"/>
</dbReference>
<dbReference type="GO" id="GO:0051555">
    <property type="term" value="P:flavonol biosynthetic process"/>
    <property type="evidence" value="ECO:0007669"/>
    <property type="project" value="TreeGrafter"/>
</dbReference>
<proteinExistence type="inferred from homology"/>
<name>A0AAD4S718_9MAGN</name>
<dbReference type="GO" id="GO:0035251">
    <property type="term" value="F:UDP-glucosyltransferase activity"/>
    <property type="evidence" value="ECO:0007669"/>
    <property type="project" value="TreeGrafter"/>
</dbReference>